<dbReference type="PROSITE" id="PS50112">
    <property type="entry name" value="PAS"/>
    <property type="match status" value="1"/>
</dbReference>
<dbReference type="InterPro" id="IPR000014">
    <property type="entry name" value="PAS"/>
</dbReference>
<evidence type="ECO:0000313" key="3">
    <source>
        <dbReference type="EMBL" id="KAK9760642.1"/>
    </source>
</evidence>
<gene>
    <name evidence="3" type="ORF">K7432_015138</name>
</gene>
<feature type="domain" description="PAS" evidence="2">
    <location>
        <begin position="399"/>
        <end position="441"/>
    </location>
</feature>
<name>A0ABR2WGI0_9FUNG</name>
<evidence type="ECO:0000313" key="4">
    <source>
        <dbReference type="Proteomes" id="UP001479436"/>
    </source>
</evidence>
<keyword evidence="4" id="KW-1185">Reference proteome</keyword>
<keyword evidence="1" id="KW-1133">Transmembrane helix</keyword>
<proteinExistence type="predicted"/>
<reference evidence="3 4" key="1">
    <citation type="submission" date="2023-04" db="EMBL/GenBank/DDBJ databases">
        <title>Genome of Basidiobolus ranarum AG-B5.</title>
        <authorList>
            <person name="Stajich J.E."/>
            <person name="Carter-House D."/>
            <person name="Gryganskyi A."/>
        </authorList>
    </citation>
    <scope>NUCLEOTIDE SEQUENCE [LARGE SCALE GENOMIC DNA]</scope>
    <source>
        <strain evidence="3 4">AG-B5</strain>
    </source>
</reference>
<dbReference type="EMBL" id="JASJQH010001943">
    <property type="protein sequence ID" value="KAK9760642.1"/>
    <property type="molecule type" value="Genomic_DNA"/>
</dbReference>
<organism evidence="3 4">
    <name type="scientific">Basidiobolus ranarum</name>
    <dbReference type="NCBI Taxonomy" id="34480"/>
    <lineage>
        <taxon>Eukaryota</taxon>
        <taxon>Fungi</taxon>
        <taxon>Fungi incertae sedis</taxon>
        <taxon>Zoopagomycota</taxon>
        <taxon>Entomophthoromycotina</taxon>
        <taxon>Basidiobolomycetes</taxon>
        <taxon>Basidiobolales</taxon>
        <taxon>Basidiobolaceae</taxon>
        <taxon>Basidiobolus</taxon>
    </lineage>
</organism>
<protein>
    <recommendedName>
        <fullName evidence="2">PAS domain-containing protein</fullName>
    </recommendedName>
</protein>
<feature type="transmembrane region" description="Helical" evidence="1">
    <location>
        <begin position="50"/>
        <end position="73"/>
    </location>
</feature>
<feature type="transmembrane region" description="Helical" evidence="1">
    <location>
        <begin position="352"/>
        <end position="372"/>
    </location>
</feature>
<accession>A0ABR2WGI0</accession>
<dbReference type="InterPro" id="IPR042240">
    <property type="entry name" value="CHASE_sf"/>
</dbReference>
<evidence type="ECO:0000256" key="1">
    <source>
        <dbReference type="SAM" id="Phobius"/>
    </source>
</evidence>
<keyword evidence="1" id="KW-0812">Transmembrane</keyword>
<dbReference type="Proteomes" id="UP001479436">
    <property type="component" value="Unassembled WGS sequence"/>
</dbReference>
<comment type="caution">
    <text evidence="3">The sequence shown here is derived from an EMBL/GenBank/DDBJ whole genome shotgun (WGS) entry which is preliminary data.</text>
</comment>
<evidence type="ECO:0000259" key="2">
    <source>
        <dbReference type="PROSITE" id="PS50112"/>
    </source>
</evidence>
<keyword evidence="1" id="KW-0472">Membrane</keyword>
<dbReference type="Gene3D" id="3.30.450.350">
    <property type="entry name" value="CHASE domain"/>
    <property type="match status" value="1"/>
</dbReference>
<sequence>MRKSSNAGATFFDILNNDEILDEKTGRDFSEPYETNDSTKRTRLYRHCKIFLICFVWFSITITVGCQLFRYSLRLDQNQIQGRLGVNCRQNINILQVSMSQLINRLESHVHFVSSIKQNMTYEMFSTFSAYNTIDDLDYAIAWHPQVRQNEREAWEEINHMQITSVHTTMNGTQLLLSQNQSIYYPRLYGIAYSYNHLGVDILQADYTGTVQKALGTLKTAVSPLTEFHLLSTKGIRIYLPVLSDPNITDKGDYNEVKKNNTLLHENILGLISLNIKIDSLLKNASRISEGNNIRIVDKTDGEYTIFVSDESTEINNELNIQEETLPFGDREWGILCYSSRVKYLPGKIQSFLFFAIILCILFSTILLFVLAKKYYSAKELIFRGSKMLEDSNALVADMATNSKAILLSITDPLLLFDRDGKITGANTYALAKTGYTSEDVRTSEDLYIGDVINITQRPNDVSCLVIEPGMREVTITYSHWI</sequence>